<dbReference type="AlphaFoldDB" id="A0A0K2TVG4"/>
<name>A0A0K2TVG4_LEPSM</name>
<proteinExistence type="predicted"/>
<dbReference type="EMBL" id="HACA01012618">
    <property type="protein sequence ID" value="CDW29979.1"/>
    <property type="molecule type" value="Transcribed_RNA"/>
</dbReference>
<protein>
    <submittedName>
        <fullName evidence="1">Uncharacterized protein</fullName>
    </submittedName>
</protein>
<evidence type="ECO:0000313" key="1">
    <source>
        <dbReference type="EMBL" id="CDW29979.1"/>
    </source>
</evidence>
<accession>A0A0K2TVG4</accession>
<organism evidence="1">
    <name type="scientific">Lepeophtheirus salmonis</name>
    <name type="common">Salmon louse</name>
    <name type="synonym">Caligus salmonis</name>
    <dbReference type="NCBI Taxonomy" id="72036"/>
    <lineage>
        <taxon>Eukaryota</taxon>
        <taxon>Metazoa</taxon>
        <taxon>Ecdysozoa</taxon>
        <taxon>Arthropoda</taxon>
        <taxon>Crustacea</taxon>
        <taxon>Multicrustacea</taxon>
        <taxon>Hexanauplia</taxon>
        <taxon>Copepoda</taxon>
        <taxon>Siphonostomatoida</taxon>
        <taxon>Caligidae</taxon>
        <taxon>Lepeophtheirus</taxon>
    </lineage>
</organism>
<sequence length="57" mass="6283">MMPFLMVPLFTSRSNLAIGVSGRVSIDRFKTAMNLLFRILSDALSVFLSSSKALIMS</sequence>
<reference evidence="1" key="1">
    <citation type="submission" date="2014-05" db="EMBL/GenBank/DDBJ databases">
        <authorList>
            <person name="Chronopoulou M."/>
        </authorList>
    </citation>
    <scope>NUCLEOTIDE SEQUENCE</scope>
    <source>
        <tissue evidence="1">Whole organism</tissue>
    </source>
</reference>